<dbReference type="AlphaFoldDB" id="A0A6J4UKT7"/>
<dbReference type="EMBL" id="CADCWE010000203">
    <property type="protein sequence ID" value="CAA9553643.1"/>
    <property type="molecule type" value="Genomic_DNA"/>
</dbReference>
<feature type="compositionally biased region" description="Basic residues" evidence="1">
    <location>
        <begin position="115"/>
        <end position="132"/>
    </location>
</feature>
<organism evidence="2">
    <name type="scientific">uncultured Thermomicrobiales bacterium</name>
    <dbReference type="NCBI Taxonomy" id="1645740"/>
    <lineage>
        <taxon>Bacteria</taxon>
        <taxon>Pseudomonadati</taxon>
        <taxon>Thermomicrobiota</taxon>
        <taxon>Thermomicrobia</taxon>
        <taxon>Thermomicrobiales</taxon>
        <taxon>environmental samples</taxon>
    </lineage>
</organism>
<sequence>ARRRRQRSRRPDRDQHRAVPAGRLSGDRLRHRRRRRAGGPAGQPAVRRRRRGIGDDRSRGRGIAAGTGSEADRDRLRPPRRRGVHLRRHRGALGRRRAPRHLRVADQRRQGQQRPQRHPGATRRHPRRRAARRLQDFGRPGRGLRRLLRRDAGGRSRHPARGGAGDPPPEAGRGGLRRSDDPLGRPGLPQPPRSPRRRRGDPGRDLPRRPRPDDLPRTPGRGFGAAQGGRGLPFRGQRAGRLDRHHALPRQEVGRPPRPRQPARRLGPGRDGPPVGQGNRRPQPQPARGRRGVRGSVQVLQAGL</sequence>
<protein>
    <submittedName>
        <fullName evidence="2">Uncharacterized protein</fullName>
    </submittedName>
</protein>
<gene>
    <name evidence="2" type="ORF">AVDCRST_MAG73-3028</name>
</gene>
<feature type="region of interest" description="Disordered" evidence="1">
    <location>
        <begin position="1"/>
        <end position="304"/>
    </location>
</feature>
<accession>A0A6J4UKT7</accession>
<feature type="compositionally biased region" description="Low complexity" evidence="1">
    <location>
        <begin position="294"/>
        <end position="304"/>
    </location>
</feature>
<reference evidence="2" key="1">
    <citation type="submission" date="2020-02" db="EMBL/GenBank/DDBJ databases">
        <authorList>
            <person name="Meier V. D."/>
        </authorList>
    </citation>
    <scope>NUCLEOTIDE SEQUENCE</scope>
    <source>
        <strain evidence="2">AVDCRST_MAG73</strain>
    </source>
</reference>
<feature type="non-terminal residue" evidence="2">
    <location>
        <position position="1"/>
    </location>
</feature>
<name>A0A6J4UKT7_9BACT</name>
<feature type="compositionally biased region" description="Low complexity" evidence="1">
    <location>
        <begin position="272"/>
        <end position="282"/>
    </location>
</feature>
<feature type="compositionally biased region" description="Basic and acidic residues" evidence="1">
    <location>
        <begin position="200"/>
        <end position="216"/>
    </location>
</feature>
<feature type="compositionally biased region" description="Basic residues" evidence="1">
    <location>
        <begin position="78"/>
        <end position="102"/>
    </location>
</feature>
<evidence type="ECO:0000256" key="1">
    <source>
        <dbReference type="SAM" id="MobiDB-lite"/>
    </source>
</evidence>
<proteinExistence type="predicted"/>
<feature type="non-terminal residue" evidence="2">
    <location>
        <position position="304"/>
    </location>
</feature>
<feature type="compositionally biased region" description="Gly residues" evidence="1">
    <location>
        <begin position="221"/>
        <end position="231"/>
    </location>
</feature>
<evidence type="ECO:0000313" key="2">
    <source>
        <dbReference type="EMBL" id="CAA9553643.1"/>
    </source>
</evidence>